<dbReference type="InterPro" id="IPR023395">
    <property type="entry name" value="MCP_dom_sf"/>
</dbReference>
<comment type="subcellular location">
    <subcellularLocation>
        <location evidence="1">Membrane</location>
        <topology evidence="1">Multi-pass membrane protein</topology>
    </subcellularLocation>
</comment>
<evidence type="ECO:0000256" key="8">
    <source>
        <dbReference type="PROSITE-ProRule" id="PRU00282"/>
    </source>
</evidence>
<feature type="repeat" description="Solcar" evidence="8">
    <location>
        <begin position="2"/>
        <end position="97"/>
    </location>
</feature>
<evidence type="ECO:0000256" key="7">
    <source>
        <dbReference type="ARBA" id="ARBA00023136"/>
    </source>
</evidence>
<comment type="caution">
    <text evidence="10">The sequence shown here is derived from an EMBL/GenBank/DDBJ whole genome shotgun (WGS) entry which is preliminary data.</text>
</comment>
<evidence type="ECO:0000256" key="2">
    <source>
        <dbReference type="ARBA" id="ARBA00006375"/>
    </source>
</evidence>
<dbReference type="AlphaFoldDB" id="A0A9W7C485"/>
<dbReference type="InterPro" id="IPR052217">
    <property type="entry name" value="Mito/Peroxisomal_Carrier"/>
</dbReference>
<dbReference type="GO" id="GO:0015217">
    <property type="term" value="F:ADP transmembrane transporter activity"/>
    <property type="evidence" value="ECO:0007669"/>
    <property type="project" value="TreeGrafter"/>
</dbReference>
<evidence type="ECO:0000256" key="3">
    <source>
        <dbReference type="ARBA" id="ARBA00022448"/>
    </source>
</evidence>
<proteinExistence type="inferred from homology"/>
<dbReference type="OrthoDB" id="446044at2759"/>
<dbReference type="SUPFAM" id="SSF103506">
    <property type="entry name" value="Mitochondrial carrier"/>
    <property type="match status" value="1"/>
</dbReference>
<dbReference type="GO" id="GO:0016020">
    <property type="term" value="C:membrane"/>
    <property type="evidence" value="ECO:0007669"/>
    <property type="project" value="UniProtKB-SubCell"/>
</dbReference>
<dbReference type="Gene3D" id="1.50.40.10">
    <property type="entry name" value="Mitochondrial carrier domain"/>
    <property type="match status" value="2"/>
</dbReference>
<protein>
    <submittedName>
        <fullName evidence="10">Uncharacterized protein</fullName>
    </submittedName>
</protein>
<keyword evidence="6" id="KW-1133">Transmembrane helix</keyword>
<dbReference type="PANTHER" id="PTHR45939:SF1">
    <property type="entry name" value="MITOCHONDRIAL THIAMINE PYROPHOSPHATE CARRIER 1-RELATED"/>
    <property type="match status" value="1"/>
</dbReference>
<evidence type="ECO:0000256" key="6">
    <source>
        <dbReference type="ARBA" id="ARBA00022989"/>
    </source>
</evidence>
<evidence type="ECO:0000313" key="11">
    <source>
        <dbReference type="Proteomes" id="UP001165085"/>
    </source>
</evidence>
<organism evidence="10 11">
    <name type="scientific">Triparma strigata</name>
    <dbReference type="NCBI Taxonomy" id="1606541"/>
    <lineage>
        <taxon>Eukaryota</taxon>
        <taxon>Sar</taxon>
        <taxon>Stramenopiles</taxon>
        <taxon>Ochrophyta</taxon>
        <taxon>Bolidophyceae</taxon>
        <taxon>Parmales</taxon>
        <taxon>Triparmaceae</taxon>
        <taxon>Triparma</taxon>
    </lineage>
</organism>
<evidence type="ECO:0000256" key="9">
    <source>
        <dbReference type="RuleBase" id="RU000488"/>
    </source>
</evidence>
<evidence type="ECO:0000256" key="1">
    <source>
        <dbReference type="ARBA" id="ARBA00004141"/>
    </source>
</evidence>
<evidence type="ECO:0000313" key="10">
    <source>
        <dbReference type="EMBL" id="GMH99390.1"/>
    </source>
</evidence>
<evidence type="ECO:0000256" key="5">
    <source>
        <dbReference type="ARBA" id="ARBA00022737"/>
    </source>
</evidence>
<dbReference type="EMBL" id="BRXY01000545">
    <property type="protein sequence ID" value="GMH99390.1"/>
    <property type="molecule type" value="Genomic_DNA"/>
</dbReference>
<dbReference type="PROSITE" id="PS50920">
    <property type="entry name" value="SOLCAR"/>
    <property type="match status" value="2"/>
</dbReference>
<sequence>MSSPLAEATSGVIGSLCSMLAFYPLDVHKTRVQSSTSPKPAASSPRQSPFKLLLRILTTYPTRAAIAPHYVGVQYKMLDTVASSFTFFFILTLLKREYKRLTNIESLNPTVNLMLSSLAAMANTTITLPLDGIVTRKQTSPSTPSSTKSPPSPWAGLEPALMLSSNPAIHYTAYDLIKLMIVTNRQEKTLSGFEAFFVGLIAKSVATIVTYPLIRTKQIMMSGNAEEAGMKETMTKIYDEEGIKSLYKGLSLQLGHTVCKAALLMSIREQISNFTRNRALLYLLRARQRAVREGRK</sequence>
<dbReference type="Pfam" id="PF00153">
    <property type="entry name" value="Mito_carr"/>
    <property type="match status" value="2"/>
</dbReference>
<dbReference type="PANTHER" id="PTHR45939">
    <property type="entry name" value="PEROXISOMAL MEMBRANE PROTEIN PMP34-RELATED"/>
    <property type="match status" value="1"/>
</dbReference>
<keyword evidence="7 8" id="KW-0472">Membrane</keyword>
<keyword evidence="11" id="KW-1185">Reference proteome</keyword>
<accession>A0A9W7C485</accession>
<comment type="similarity">
    <text evidence="2 9">Belongs to the mitochondrial carrier (TC 2.A.29) family.</text>
</comment>
<keyword evidence="4 8" id="KW-0812">Transmembrane</keyword>
<feature type="repeat" description="Solcar" evidence="8">
    <location>
        <begin position="190"/>
        <end position="274"/>
    </location>
</feature>
<dbReference type="InterPro" id="IPR018108">
    <property type="entry name" value="MCP_transmembrane"/>
</dbReference>
<evidence type="ECO:0000256" key="4">
    <source>
        <dbReference type="ARBA" id="ARBA00022692"/>
    </source>
</evidence>
<name>A0A9W7C485_9STRA</name>
<gene>
    <name evidence="10" type="ORF">TrST_g8951</name>
</gene>
<reference evidence="11" key="1">
    <citation type="journal article" date="2023" name="Commun. Biol.">
        <title>Genome analysis of Parmales, the sister group of diatoms, reveals the evolutionary specialization of diatoms from phago-mixotrophs to photoautotrophs.</title>
        <authorList>
            <person name="Ban H."/>
            <person name="Sato S."/>
            <person name="Yoshikawa S."/>
            <person name="Yamada K."/>
            <person name="Nakamura Y."/>
            <person name="Ichinomiya M."/>
            <person name="Sato N."/>
            <person name="Blanc-Mathieu R."/>
            <person name="Endo H."/>
            <person name="Kuwata A."/>
            <person name="Ogata H."/>
        </authorList>
    </citation>
    <scope>NUCLEOTIDE SEQUENCE [LARGE SCALE GENOMIC DNA]</scope>
    <source>
        <strain evidence="11">NIES 3701</strain>
    </source>
</reference>
<dbReference type="Proteomes" id="UP001165085">
    <property type="component" value="Unassembled WGS sequence"/>
</dbReference>
<keyword evidence="5" id="KW-0677">Repeat</keyword>
<keyword evidence="3 9" id="KW-0813">Transport</keyword>